<sequence length="269" mass="29783">MAAVSQICAFPGNQDLYGAGIRIGLYLQWIATLLVTIFDQKEEQTLRVVNLLVQSAIFLGLCIIPSPQIHPIEPVITLWLLVGALSSLTGDGLSYFAHFSGAFRVAFYTALSTYSCWFWFVGIESMLQPECKVVAFFGGTAIDGRFRTFSKVVSVGSLAVCVCCFGFVFWAMLQRCKNTKGIHERIGSPAPRVELSLLFLSLGLIVVSIVAIEYLIKANSISGTNEVESVGQLIPLLVGALGCGMICWRILKKFLFRRKRCWFLFGYHL</sequence>
<dbReference type="EMBL" id="MU003493">
    <property type="protein sequence ID" value="KAF2476915.1"/>
    <property type="molecule type" value="Genomic_DNA"/>
</dbReference>
<comment type="caution">
    <text evidence="1">The sequence shown here is derived from an EMBL/GenBank/DDBJ whole genome shotgun (WGS) entry which is preliminary data.</text>
</comment>
<keyword evidence="2" id="KW-1185">Reference proteome</keyword>
<name>A0ACB6RF18_9PLEO</name>
<evidence type="ECO:0000313" key="1">
    <source>
        <dbReference type="EMBL" id="KAF2476915.1"/>
    </source>
</evidence>
<protein>
    <submittedName>
        <fullName evidence="1">Uncharacterized protein</fullName>
    </submittedName>
</protein>
<evidence type="ECO:0000313" key="2">
    <source>
        <dbReference type="Proteomes" id="UP000799755"/>
    </source>
</evidence>
<organism evidence="1 2">
    <name type="scientific">Lindgomyces ingoldianus</name>
    <dbReference type="NCBI Taxonomy" id="673940"/>
    <lineage>
        <taxon>Eukaryota</taxon>
        <taxon>Fungi</taxon>
        <taxon>Dikarya</taxon>
        <taxon>Ascomycota</taxon>
        <taxon>Pezizomycotina</taxon>
        <taxon>Dothideomycetes</taxon>
        <taxon>Pleosporomycetidae</taxon>
        <taxon>Pleosporales</taxon>
        <taxon>Lindgomycetaceae</taxon>
        <taxon>Lindgomyces</taxon>
    </lineage>
</organism>
<dbReference type="Proteomes" id="UP000799755">
    <property type="component" value="Unassembled WGS sequence"/>
</dbReference>
<proteinExistence type="predicted"/>
<gene>
    <name evidence="1" type="ORF">BDR25DRAFT_276513</name>
</gene>
<accession>A0ACB6RF18</accession>
<reference evidence="1" key="1">
    <citation type="journal article" date="2020" name="Stud. Mycol.">
        <title>101 Dothideomycetes genomes: a test case for predicting lifestyles and emergence of pathogens.</title>
        <authorList>
            <person name="Haridas S."/>
            <person name="Albert R."/>
            <person name="Binder M."/>
            <person name="Bloem J."/>
            <person name="Labutti K."/>
            <person name="Salamov A."/>
            <person name="Andreopoulos B."/>
            <person name="Baker S."/>
            <person name="Barry K."/>
            <person name="Bills G."/>
            <person name="Bluhm B."/>
            <person name="Cannon C."/>
            <person name="Castanera R."/>
            <person name="Culley D."/>
            <person name="Daum C."/>
            <person name="Ezra D."/>
            <person name="Gonzalez J."/>
            <person name="Henrissat B."/>
            <person name="Kuo A."/>
            <person name="Liang C."/>
            <person name="Lipzen A."/>
            <person name="Lutzoni F."/>
            <person name="Magnuson J."/>
            <person name="Mondo S."/>
            <person name="Nolan M."/>
            <person name="Ohm R."/>
            <person name="Pangilinan J."/>
            <person name="Park H.-J."/>
            <person name="Ramirez L."/>
            <person name="Alfaro M."/>
            <person name="Sun H."/>
            <person name="Tritt A."/>
            <person name="Yoshinaga Y."/>
            <person name="Zwiers L.-H."/>
            <person name="Turgeon B."/>
            <person name="Goodwin S."/>
            <person name="Spatafora J."/>
            <person name="Crous P."/>
            <person name="Grigoriev I."/>
        </authorList>
    </citation>
    <scope>NUCLEOTIDE SEQUENCE</scope>
    <source>
        <strain evidence="1">ATCC 200398</strain>
    </source>
</reference>